<evidence type="ECO:0000256" key="2">
    <source>
        <dbReference type="ARBA" id="ARBA00022801"/>
    </source>
</evidence>
<dbReference type="SMART" id="SM00490">
    <property type="entry name" value="HELICc"/>
    <property type="match status" value="1"/>
</dbReference>
<keyword evidence="3 6" id="KW-0347">Helicase</keyword>
<organism evidence="11 12">
    <name type="scientific">Taxus chinensis</name>
    <name type="common">Chinese yew</name>
    <name type="synonym">Taxus wallichiana var. chinensis</name>
    <dbReference type="NCBI Taxonomy" id="29808"/>
    <lineage>
        <taxon>Eukaryota</taxon>
        <taxon>Viridiplantae</taxon>
        <taxon>Streptophyta</taxon>
        <taxon>Embryophyta</taxon>
        <taxon>Tracheophyta</taxon>
        <taxon>Spermatophyta</taxon>
        <taxon>Pinopsida</taxon>
        <taxon>Pinidae</taxon>
        <taxon>Conifers II</taxon>
        <taxon>Cupressales</taxon>
        <taxon>Taxaceae</taxon>
        <taxon>Taxus</taxon>
    </lineage>
</organism>
<dbReference type="GO" id="GO:0003724">
    <property type="term" value="F:RNA helicase activity"/>
    <property type="evidence" value="ECO:0007669"/>
    <property type="project" value="InterPro"/>
</dbReference>
<dbReference type="SMART" id="SM00487">
    <property type="entry name" value="DEXDc"/>
    <property type="match status" value="1"/>
</dbReference>
<dbReference type="InterPro" id="IPR014014">
    <property type="entry name" value="RNA_helicase_DEAD_Q_motif"/>
</dbReference>
<dbReference type="GO" id="GO:0005524">
    <property type="term" value="F:ATP binding"/>
    <property type="evidence" value="ECO:0007669"/>
    <property type="project" value="UniProtKB-KW"/>
</dbReference>
<dbReference type="PANTHER" id="PTHR47959">
    <property type="entry name" value="ATP-DEPENDENT RNA HELICASE RHLE-RELATED"/>
    <property type="match status" value="1"/>
</dbReference>
<dbReference type="PROSITE" id="PS51194">
    <property type="entry name" value="HELICASE_CTER"/>
    <property type="match status" value="1"/>
</dbReference>
<dbReference type="SUPFAM" id="SSF52540">
    <property type="entry name" value="P-loop containing nucleoside triphosphate hydrolases"/>
    <property type="match status" value="1"/>
</dbReference>
<dbReference type="Pfam" id="PF00270">
    <property type="entry name" value="DEAD"/>
    <property type="match status" value="1"/>
</dbReference>
<dbReference type="Pfam" id="PF00271">
    <property type="entry name" value="Helicase_C"/>
    <property type="match status" value="1"/>
</dbReference>
<evidence type="ECO:0000256" key="1">
    <source>
        <dbReference type="ARBA" id="ARBA00022741"/>
    </source>
</evidence>
<dbReference type="InterPro" id="IPR027417">
    <property type="entry name" value="P-loop_NTPase"/>
</dbReference>
<dbReference type="InterPro" id="IPR050079">
    <property type="entry name" value="DEAD_box_RNA_helicase"/>
</dbReference>
<feature type="domain" description="Helicase ATP-binding" evidence="8">
    <location>
        <begin position="61"/>
        <end position="234"/>
    </location>
</feature>
<keyword evidence="12" id="KW-1185">Reference proteome</keyword>
<feature type="non-terminal residue" evidence="11">
    <location>
        <position position="628"/>
    </location>
</feature>
<comment type="similarity">
    <text evidence="6">Belongs to the DEAD box helicase family.</text>
</comment>
<evidence type="ECO:0000256" key="6">
    <source>
        <dbReference type="RuleBase" id="RU000492"/>
    </source>
</evidence>
<keyword evidence="4 6" id="KW-0067">ATP-binding</keyword>
<dbReference type="EMBL" id="JAHRHJ020000654">
    <property type="protein sequence ID" value="KAH9293853.1"/>
    <property type="molecule type" value="Genomic_DNA"/>
</dbReference>
<evidence type="ECO:0000259" key="8">
    <source>
        <dbReference type="PROSITE" id="PS51192"/>
    </source>
</evidence>
<protein>
    <recommendedName>
        <fullName evidence="13">RNA helicase</fullName>
    </recommendedName>
</protein>
<gene>
    <name evidence="11" type="ORF">KI387_040939</name>
</gene>
<dbReference type="PROSITE" id="PS00039">
    <property type="entry name" value="DEAD_ATP_HELICASE"/>
    <property type="match status" value="1"/>
</dbReference>
<dbReference type="AlphaFoldDB" id="A0AA38CCV9"/>
<evidence type="ECO:0000313" key="12">
    <source>
        <dbReference type="Proteomes" id="UP000824469"/>
    </source>
</evidence>
<dbReference type="InterPro" id="IPR000629">
    <property type="entry name" value="RNA-helicase_DEAD-box_CS"/>
</dbReference>
<dbReference type="Proteomes" id="UP000824469">
    <property type="component" value="Unassembled WGS sequence"/>
</dbReference>
<feature type="domain" description="DEAD-box RNA helicase Q" evidence="10">
    <location>
        <begin position="30"/>
        <end position="58"/>
    </location>
</feature>
<name>A0AA38CCV9_TAXCH</name>
<dbReference type="InterPro" id="IPR001650">
    <property type="entry name" value="Helicase_C-like"/>
</dbReference>
<dbReference type="PROSITE" id="PS51195">
    <property type="entry name" value="Q_MOTIF"/>
    <property type="match status" value="1"/>
</dbReference>
<sequence length="628" mass="71185">MGFEKVKNLQVSSVTQLKFQEKQKKKAKSGGFESLGLSPQIFRAVKRKGYRVPTPIQRKTMPLIMSGLDVVAMARTGSGKTAAFLIPLLEKLKGHSPSAGLRALVLSPTRELALQTFKFCKELGRYTDLQATVLVGGDSMETQFEELAKSPDIIIATPGRLMHHLAEVEEMSLRTVEYVVFDEADRLFEMGFAEQLRKILAQLSETRQTLLFSATLPRLLADFAKAGLCDPQLVRLDLENKISPDLKLTFFTLRHEDKYAALLHLVREQIGSDQQTLIFVATKHHVEFLNELFREEGIGLSVVYGDMDQAARKIHLAKFRARKTMLLLVTDVAARGIDIPLLDNVINYDFPPKPKLFVHRVGRAARAGRTGTAYSFITAEDMPYLLDLHLFLSKPIRPAPTEDEVANDRENVLSKINEMVEKGESIYGRFPQSVLDLVSERIRELFDECNELRSLQKTCANAFCLYSKTKPPASMESVKRAKDLPREGLHPIFKNEIDSNETVALAFSERLKEFRPKQTVLETEGEAAKAKHRQIPVSHAVDIMRRKRAIHEQIINAFQQQKTTQMVEDVANDPDSEIESTRKRKRKDRKPFVANSFRDKEYYINPLPSNQHSEAGLLVRGSEEFSYN</sequence>
<dbReference type="GO" id="GO:0003676">
    <property type="term" value="F:nucleic acid binding"/>
    <property type="evidence" value="ECO:0007669"/>
    <property type="project" value="InterPro"/>
</dbReference>
<comment type="caution">
    <text evidence="11">The sequence shown here is derived from an EMBL/GenBank/DDBJ whole genome shotgun (WGS) entry which is preliminary data.</text>
</comment>
<dbReference type="InterPro" id="IPR033517">
    <property type="entry name" value="DDX54/DBP10_DEAD-box_helicase"/>
</dbReference>
<evidence type="ECO:0000256" key="4">
    <source>
        <dbReference type="ARBA" id="ARBA00022840"/>
    </source>
</evidence>
<dbReference type="GO" id="GO:0005829">
    <property type="term" value="C:cytosol"/>
    <property type="evidence" value="ECO:0007669"/>
    <property type="project" value="TreeGrafter"/>
</dbReference>
<dbReference type="PANTHER" id="PTHR47959:SF8">
    <property type="entry name" value="RNA HELICASE"/>
    <property type="match status" value="1"/>
</dbReference>
<keyword evidence="1 6" id="KW-0547">Nucleotide-binding</keyword>
<feature type="domain" description="Helicase C-terminal" evidence="9">
    <location>
        <begin position="258"/>
        <end position="407"/>
    </location>
</feature>
<dbReference type="PROSITE" id="PS51192">
    <property type="entry name" value="HELICASE_ATP_BIND_1"/>
    <property type="match status" value="1"/>
</dbReference>
<dbReference type="OMA" id="MAMGYKV"/>
<evidence type="ECO:0000259" key="9">
    <source>
        <dbReference type="PROSITE" id="PS51194"/>
    </source>
</evidence>
<feature type="region of interest" description="Disordered" evidence="7">
    <location>
        <begin position="567"/>
        <end position="592"/>
    </location>
</feature>
<feature type="short sequence motif" description="Q motif" evidence="5">
    <location>
        <begin position="30"/>
        <end position="58"/>
    </location>
</feature>
<dbReference type="InterPro" id="IPR014001">
    <property type="entry name" value="Helicase_ATP-bd"/>
</dbReference>
<dbReference type="InterPro" id="IPR011545">
    <property type="entry name" value="DEAD/DEAH_box_helicase_dom"/>
</dbReference>
<evidence type="ECO:0000313" key="11">
    <source>
        <dbReference type="EMBL" id="KAH9293853.1"/>
    </source>
</evidence>
<evidence type="ECO:0000256" key="3">
    <source>
        <dbReference type="ARBA" id="ARBA00022806"/>
    </source>
</evidence>
<dbReference type="CDD" id="cd18787">
    <property type="entry name" value="SF2_C_DEAD"/>
    <property type="match status" value="1"/>
</dbReference>
<dbReference type="Gene3D" id="3.40.50.300">
    <property type="entry name" value="P-loop containing nucleotide triphosphate hydrolases"/>
    <property type="match status" value="2"/>
</dbReference>
<evidence type="ECO:0000256" key="5">
    <source>
        <dbReference type="PROSITE-ProRule" id="PRU00552"/>
    </source>
</evidence>
<evidence type="ECO:0000259" key="10">
    <source>
        <dbReference type="PROSITE" id="PS51195"/>
    </source>
</evidence>
<keyword evidence="2 6" id="KW-0378">Hydrolase</keyword>
<reference evidence="11 12" key="1">
    <citation type="journal article" date="2021" name="Nat. Plants">
        <title>The Taxus genome provides insights into paclitaxel biosynthesis.</title>
        <authorList>
            <person name="Xiong X."/>
            <person name="Gou J."/>
            <person name="Liao Q."/>
            <person name="Li Y."/>
            <person name="Zhou Q."/>
            <person name="Bi G."/>
            <person name="Li C."/>
            <person name="Du R."/>
            <person name="Wang X."/>
            <person name="Sun T."/>
            <person name="Guo L."/>
            <person name="Liang H."/>
            <person name="Lu P."/>
            <person name="Wu Y."/>
            <person name="Zhang Z."/>
            <person name="Ro D.K."/>
            <person name="Shang Y."/>
            <person name="Huang S."/>
            <person name="Yan J."/>
        </authorList>
    </citation>
    <scope>NUCLEOTIDE SEQUENCE [LARGE SCALE GENOMIC DNA]</scope>
    <source>
        <strain evidence="11">Ta-2019</strain>
    </source>
</reference>
<dbReference type="GO" id="GO:0016787">
    <property type="term" value="F:hydrolase activity"/>
    <property type="evidence" value="ECO:0007669"/>
    <property type="project" value="UniProtKB-KW"/>
</dbReference>
<accession>A0AA38CCV9</accession>
<evidence type="ECO:0008006" key="13">
    <source>
        <dbReference type="Google" id="ProtNLM"/>
    </source>
</evidence>
<proteinExistence type="inferred from homology"/>
<dbReference type="CDD" id="cd17959">
    <property type="entry name" value="DEADc_DDX54"/>
    <property type="match status" value="1"/>
</dbReference>
<evidence type="ECO:0000256" key="7">
    <source>
        <dbReference type="SAM" id="MobiDB-lite"/>
    </source>
</evidence>